<proteinExistence type="predicted"/>
<name>A0ABW1EA71_9BACT</name>
<dbReference type="Proteomes" id="UP001596091">
    <property type="component" value="Unassembled WGS sequence"/>
</dbReference>
<dbReference type="RefSeq" id="WP_377818952.1">
    <property type="nucleotide sequence ID" value="NZ_JBHSPH010000001.1"/>
</dbReference>
<protein>
    <submittedName>
        <fullName evidence="1">Uncharacterized protein</fullName>
    </submittedName>
</protein>
<organism evidence="1 2">
    <name type="scientific">Acidicapsa dinghuensis</name>
    <dbReference type="NCBI Taxonomy" id="2218256"/>
    <lineage>
        <taxon>Bacteria</taxon>
        <taxon>Pseudomonadati</taxon>
        <taxon>Acidobacteriota</taxon>
        <taxon>Terriglobia</taxon>
        <taxon>Terriglobales</taxon>
        <taxon>Acidobacteriaceae</taxon>
        <taxon>Acidicapsa</taxon>
    </lineage>
</organism>
<keyword evidence="2" id="KW-1185">Reference proteome</keyword>
<accession>A0ABW1EA71</accession>
<dbReference type="EMBL" id="JBHSPH010000001">
    <property type="protein sequence ID" value="MFC5860821.1"/>
    <property type="molecule type" value="Genomic_DNA"/>
</dbReference>
<evidence type="ECO:0000313" key="1">
    <source>
        <dbReference type="EMBL" id="MFC5860821.1"/>
    </source>
</evidence>
<sequence>MYRISRKHQIAADKLAAQQKFLDTRLQIYIEAADCAATIAVSTDKEAVQKAAERFWILYWGRMAVVEDDRVEDAMVQFSKVLENPHRSDDLSGSALDLAHACRDSIGDSWEVEVATSGSRSSETVKAEIKN</sequence>
<gene>
    <name evidence="1" type="ORF">ACFPT7_00785</name>
</gene>
<comment type="caution">
    <text evidence="1">The sequence shown here is derived from an EMBL/GenBank/DDBJ whole genome shotgun (WGS) entry which is preliminary data.</text>
</comment>
<reference evidence="2" key="1">
    <citation type="journal article" date="2019" name="Int. J. Syst. Evol. Microbiol.">
        <title>The Global Catalogue of Microorganisms (GCM) 10K type strain sequencing project: providing services to taxonomists for standard genome sequencing and annotation.</title>
        <authorList>
            <consortium name="The Broad Institute Genomics Platform"/>
            <consortium name="The Broad Institute Genome Sequencing Center for Infectious Disease"/>
            <person name="Wu L."/>
            <person name="Ma J."/>
        </authorList>
    </citation>
    <scope>NUCLEOTIDE SEQUENCE [LARGE SCALE GENOMIC DNA]</scope>
    <source>
        <strain evidence="2">JCM 4087</strain>
    </source>
</reference>
<evidence type="ECO:0000313" key="2">
    <source>
        <dbReference type="Proteomes" id="UP001596091"/>
    </source>
</evidence>